<dbReference type="Gene3D" id="2.60.120.560">
    <property type="entry name" value="Exo-inulinase, domain 1"/>
    <property type="match status" value="1"/>
</dbReference>
<dbReference type="Proteomes" id="UP000636888">
    <property type="component" value="Unassembled WGS sequence"/>
</dbReference>
<name>A0A8J7JLT0_9BACT</name>
<comment type="caution">
    <text evidence="2">The sequence shown here is derived from an EMBL/GenBank/DDBJ whole genome shotgun (WGS) entry which is preliminary data.</text>
</comment>
<accession>A0A8J7JLT0</accession>
<evidence type="ECO:0000313" key="3">
    <source>
        <dbReference type="Proteomes" id="UP000636888"/>
    </source>
</evidence>
<evidence type="ECO:0000313" key="2">
    <source>
        <dbReference type="EMBL" id="MBJ6725355.1"/>
    </source>
</evidence>
<reference evidence="2" key="1">
    <citation type="submission" date="2020-12" db="EMBL/GenBank/DDBJ databases">
        <title>Geomonas sp. Red875, isolated from river sediment.</title>
        <authorList>
            <person name="Xu Z."/>
            <person name="Zhang Z."/>
            <person name="Masuda Y."/>
            <person name="Itoh H."/>
            <person name="Senoo K."/>
        </authorList>
    </citation>
    <scope>NUCLEOTIDE SEQUENCE</scope>
    <source>
        <strain evidence="2">Red875</strain>
    </source>
</reference>
<evidence type="ECO:0000256" key="1">
    <source>
        <dbReference type="SAM" id="SignalP"/>
    </source>
</evidence>
<keyword evidence="3" id="KW-1185">Reference proteome</keyword>
<keyword evidence="1" id="KW-0732">Signal</keyword>
<organism evidence="2 3">
    <name type="scientific">Geomesophilobacter sediminis</name>
    <dbReference type="NCBI Taxonomy" id="2798584"/>
    <lineage>
        <taxon>Bacteria</taxon>
        <taxon>Pseudomonadati</taxon>
        <taxon>Thermodesulfobacteriota</taxon>
        <taxon>Desulfuromonadia</taxon>
        <taxon>Geobacterales</taxon>
        <taxon>Geobacteraceae</taxon>
        <taxon>Geomesophilobacter</taxon>
    </lineage>
</organism>
<feature type="signal peptide" evidence="1">
    <location>
        <begin position="1"/>
        <end position="20"/>
    </location>
</feature>
<feature type="chain" id="PRO_5035287952" description="3-keto-disaccharide hydrolase domain-containing protein" evidence="1">
    <location>
        <begin position="21"/>
        <end position="204"/>
    </location>
</feature>
<proteinExistence type="predicted"/>
<gene>
    <name evidence="2" type="ORF">JFN93_11595</name>
</gene>
<protein>
    <recommendedName>
        <fullName evidence="4">3-keto-disaccharide hydrolase domain-containing protein</fullName>
    </recommendedName>
</protein>
<sequence>MPGKKILAAVALLAAAPHGAEGGWDFDRDRVGATPSGYYVSAGQWRVKGEATAPSPPNVLAQLGRSSTDTFNLTLVAGARYRDVELSVMLRPVGGEREPGGGVVWRAQDARNYYLASYDPLAGDFTLAKVHNFGRVVLRRVATHSFSGWHALRVTMNGDRIECYLDGTRYLELRDQSFPAAGEVGLWTRGDAVTYFDDFAVTGR</sequence>
<dbReference type="EMBL" id="JAEMHM010000008">
    <property type="protein sequence ID" value="MBJ6725355.1"/>
    <property type="molecule type" value="Genomic_DNA"/>
</dbReference>
<dbReference type="RefSeq" id="WP_199384238.1">
    <property type="nucleotide sequence ID" value="NZ_JAEMHM010000008.1"/>
</dbReference>
<evidence type="ECO:0008006" key="4">
    <source>
        <dbReference type="Google" id="ProtNLM"/>
    </source>
</evidence>
<dbReference type="AlphaFoldDB" id="A0A8J7JLT0"/>